<proteinExistence type="predicted"/>
<reference evidence="1" key="1">
    <citation type="submission" date="2020-03" db="EMBL/GenBank/DDBJ databases">
        <title>The deep terrestrial virosphere.</title>
        <authorList>
            <person name="Holmfeldt K."/>
            <person name="Nilsson E."/>
            <person name="Simone D."/>
            <person name="Lopez-Fernandez M."/>
            <person name="Wu X."/>
            <person name="de Brujin I."/>
            <person name="Lundin D."/>
            <person name="Andersson A."/>
            <person name="Bertilsson S."/>
            <person name="Dopson M."/>
        </authorList>
    </citation>
    <scope>NUCLEOTIDE SEQUENCE</scope>
    <source>
        <strain evidence="1">MM415B02556</strain>
    </source>
</reference>
<protein>
    <submittedName>
        <fullName evidence="1">Putative HNH homing endonuclease</fullName>
    </submittedName>
</protein>
<dbReference type="GO" id="GO:0004519">
    <property type="term" value="F:endonuclease activity"/>
    <property type="evidence" value="ECO:0007669"/>
    <property type="project" value="UniProtKB-KW"/>
</dbReference>
<dbReference type="SUPFAM" id="SSF55608">
    <property type="entry name" value="Homing endonucleases"/>
    <property type="match status" value="1"/>
</dbReference>
<dbReference type="AlphaFoldDB" id="A0A6M3L7F3"/>
<dbReference type="InterPro" id="IPR027434">
    <property type="entry name" value="Homing_endonucl"/>
</dbReference>
<gene>
    <name evidence="1" type="ORF">MM415B02556_0022</name>
</gene>
<dbReference type="Gene3D" id="3.10.28.10">
    <property type="entry name" value="Homing endonucleases"/>
    <property type="match status" value="1"/>
</dbReference>
<name>A0A6M3L7F3_9ZZZZ</name>
<evidence type="ECO:0000313" key="1">
    <source>
        <dbReference type="EMBL" id="QJA89421.1"/>
    </source>
</evidence>
<keyword evidence="1" id="KW-0255">Endonuclease</keyword>
<keyword evidence="1" id="KW-0378">Hydrolase</keyword>
<accession>A0A6M3L7F3</accession>
<dbReference type="EMBL" id="MT142844">
    <property type="protein sequence ID" value="QJA89421.1"/>
    <property type="molecule type" value="Genomic_DNA"/>
</dbReference>
<keyword evidence="1" id="KW-0540">Nuclease</keyword>
<sequence length="145" mass="16281">MGVSEIDLAYAAGIIDGEGTIYITPQHGYLILCVGVHMTTSEVPVWLRKTFGGGLSKHGSQNKKHKDSWRWGLTAKSAIAFLEEVYPFLKLKKPQVEVARVFQGTIKYGIHNRWNPPSEEELAVRETCRGQMRLLNLRGVQNEVS</sequence>
<organism evidence="1">
    <name type="scientific">viral metagenome</name>
    <dbReference type="NCBI Taxonomy" id="1070528"/>
    <lineage>
        <taxon>unclassified sequences</taxon>
        <taxon>metagenomes</taxon>
        <taxon>organismal metagenomes</taxon>
    </lineage>
</organism>